<sequence length="119" mass="13604">MHIGYGNSYHYNIDGTSLPRVQENKDLGVTKSHDLKTITHCNAAAAKGYHELWSRRRAFKCFDKEMFRILYPTYVRPHLEYCIQAASPCLIKDTNSLDRVQPVGTELVKDISKLLTMSA</sequence>
<dbReference type="WBParaSite" id="SMTH1_30600.1">
    <property type="protein sequence ID" value="SMTH1_30600.1"/>
    <property type="gene ID" value="SMTH1_30600"/>
</dbReference>
<organism evidence="1 2">
    <name type="scientific">Schistosoma mattheei</name>
    <dbReference type="NCBI Taxonomy" id="31246"/>
    <lineage>
        <taxon>Eukaryota</taxon>
        <taxon>Metazoa</taxon>
        <taxon>Spiralia</taxon>
        <taxon>Lophotrochozoa</taxon>
        <taxon>Platyhelminthes</taxon>
        <taxon>Trematoda</taxon>
        <taxon>Digenea</taxon>
        <taxon>Strigeidida</taxon>
        <taxon>Schistosomatoidea</taxon>
        <taxon>Schistosomatidae</taxon>
        <taxon>Schistosoma</taxon>
    </lineage>
</organism>
<evidence type="ECO:0000313" key="1">
    <source>
        <dbReference type="Proteomes" id="UP000050791"/>
    </source>
</evidence>
<reference evidence="2" key="1">
    <citation type="submission" date="2023-11" db="UniProtKB">
        <authorList>
            <consortium name="WormBaseParasite"/>
        </authorList>
    </citation>
    <scope>IDENTIFICATION</scope>
</reference>
<protein>
    <submittedName>
        <fullName evidence="2">Uncharacterized protein</fullName>
    </submittedName>
</protein>
<proteinExistence type="predicted"/>
<dbReference type="AlphaFoldDB" id="A0AA85B4R8"/>
<dbReference type="Proteomes" id="UP000050791">
    <property type="component" value="Unassembled WGS sequence"/>
</dbReference>
<evidence type="ECO:0000313" key="2">
    <source>
        <dbReference type="WBParaSite" id="SMTH1_30600.1"/>
    </source>
</evidence>
<name>A0AA85B4R8_9TREM</name>
<accession>A0AA85B4R8</accession>